<sequence>MAQHQTQTIPREKFLLMSVNLLHRALLETNRTQAKNLYRELSEGRAVHLTNVQMEDRSTVRFDLSLDHSEYRGKLNFGTFRTSLTVLIARLSDALREQRNITVFTAENDPNVMIFGVTGVTWQDGEPSVLVLGADSGAGQPSVMLKLMYLDHSQFGEPGEGLADGSAENSVDSPEVAGADSPAAGGENS</sequence>
<accession>A0A939DFP7</accession>
<evidence type="ECO:0000313" key="3">
    <source>
        <dbReference type="Proteomes" id="UP000664303"/>
    </source>
</evidence>
<comment type="caution">
    <text evidence="2">The sequence shown here is derived from an EMBL/GenBank/DDBJ whole genome shotgun (WGS) entry which is preliminary data.</text>
</comment>
<dbReference type="Proteomes" id="UP000664303">
    <property type="component" value="Unassembled WGS sequence"/>
</dbReference>
<evidence type="ECO:0000256" key="1">
    <source>
        <dbReference type="SAM" id="MobiDB-lite"/>
    </source>
</evidence>
<feature type="region of interest" description="Disordered" evidence="1">
    <location>
        <begin position="157"/>
        <end position="189"/>
    </location>
</feature>
<proteinExistence type="predicted"/>
<evidence type="ECO:0000313" key="2">
    <source>
        <dbReference type="EMBL" id="MBN7796687.1"/>
    </source>
</evidence>
<dbReference type="EMBL" id="JAFKCZ010000006">
    <property type="protein sequence ID" value="MBN7796687.1"/>
    <property type="molecule type" value="Genomic_DNA"/>
</dbReference>
<name>A0A939DFP7_9GAMM</name>
<reference evidence="2" key="1">
    <citation type="submission" date="2021-02" db="EMBL/GenBank/DDBJ databases">
        <title>PHA producing bacteria isolated from coastal sediment in Guangdong, Shenzhen.</title>
        <authorList>
            <person name="Zheng W."/>
            <person name="Yu S."/>
            <person name="Huang Y."/>
        </authorList>
    </citation>
    <scope>NUCLEOTIDE SEQUENCE</scope>
    <source>
        <strain evidence="2">TN14-10</strain>
    </source>
</reference>
<dbReference type="RefSeq" id="WP_206560141.1">
    <property type="nucleotide sequence ID" value="NZ_JAFKCZ010000006.1"/>
</dbReference>
<keyword evidence="3" id="KW-1185">Reference proteome</keyword>
<gene>
    <name evidence="2" type="ORF">JYP50_08805</name>
</gene>
<organism evidence="2 3">
    <name type="scientific">Parahaliea mediterranea</name>
    <dbReference type="NCBI Taxonomy" id="651086"/>
    <lineage>
        <taxon>Bacteria</taxon>
        <taxon>Pseudomonadati</taxon>
        <taxon>Pseudomonadota</taxon>
        <taxon>Gammaproteobacteria</taxon>
        <taxon>Cellvibrionales</taxon>
        <taxon>Halieaceae</taxon>
        <taxon>Parahaliea</taxon>
    </lineage>
</organism>
<dbReference type="AlphaFoldDB" id="A0A939DFP7"/>
<protein>
    <submittedName>
        <fullName evidence="2">Uncharacterized protein</fullName>
    </submittedName>
</protein>